<comment type="cofactor">
    <cofactor evidence="1 8">
        <name>heme</name>
        <dbReference type="ChEBI" id="CHEBI:30413"/>
    </cofactor>
</comment>
<proteinExistence type="predicted"/>
<keyword evidence="5" id="KW-0560">Oxidoreductase</keyword>
<evidence type="ECO:0000256" key="5">
    <source>
        <dbReference type="ARBA" id="ARBA00023002"/>
    </source>
</evidence>
<dbReference type="GO" id="GO:0004497">
    <property type="term" value="F:monooxygenase activity"/>
    <property type="evidence" value="ECO:0007669"/>
    <property type="project" value="UniProtKB-KW"/>
</dbReference>
<protein>
    <submittedName>
        <fullName evidence="9">Sterigmatocystin biosynthesis</fullName>
    </submittedName>
</protein>
<dbReference type="PRINTS" id="PR00463">
    <property type="entry name" value="EP450I"/>
</dbReference>
<evidence type="ECO:0000256" key="8">
    <source>
        <dbReference type="PIRSR" id="PIRSR602401-1"/>
    </source>
</evidence>
<dbReference type="GO" id="GO:0005506">
    <property type="term" value="F:iron ion binding"/>
    <property type="evidence" value="ECO:0007669"/>
    <property type="project" value="InterPro"/>
</dbReference>
<keyword evidence="3 8" id="KW-0349">Heme</keyword>
<evidence type="ECO:0000313" key="10">
    <source>
        <dbReference type="Proteomes" id="UP000554235"/>
    </source>
</evidence>
<dbReference type="PANTHER" id="PTHR24305:SF107">
    <property type="entry name" value="P450, PUTATIVE (EUROFUNG)-RELATED"/>
    <property type="match status" value="1"/>
</dbReference>
<keyword evidence="6 8" id="KW-0408">Iron</keyword>
<dbReference type="InterPro" id="IPR050121">
    <property type="entry name" value="Cytochrome_P450_monoxygenase"/>
</dbReference>
<organism evidence="9 10">
    <name type="scientific">Fusarium albosuccineum</name>
    <dbReference type="NCBI Taxonomy" id="1237068"/>
    <lineage>
        <taxon>Eukaryota</taxon>
        <taxon>Fungi</taxon>
        <taxon>Dikarya</taxon>
        <taxon>Ascomycota</taxon>
        <taxon>Pezizomycotina</taxon>
        <taxon>Sordariomycetes</taxon>
        <taxon>Hypocreomycetidae</taxon>
        <taxon>Hypocreales</taxon>
        <taxon>Nectriaceae</taxon>
        <taxon>Fusarium</taxon>
        <taxon>Fusarium decemcellulare species complex</taxon>
    </lineage>
</organism>
<dbReference type="GO" id="GO:0016705">
    <property type="term" value="F:oxidoreductase activity, acting on paired donors, with incorporation or reduction of molecular oxygen"/>
    <property type="evidence" value="ECO:0007669"/>
    <property type="project" value="InterPro"/>
</dbReference>
<evidence type="ECO:0000256" key="1">
    <source>
        <dbReference type="ARBA" id="ARBA00001971"/>
    </source>
</evidence>
<keyword evidence="10" id="KW-1185">Reference proteome</keyword>
<dbReference type="Pfam" id="PF00067">
    <property type="entry name" value="p450"/>
    <property type="match status" value="1"/>
</dbReference>
<comment type="caution">
    <text evidence="9">The sequence shown here is derived from an EMBL/GenBank/DDBJ whole genome shotgun (WGS) entry which is preliminary data.</text>
</comment>
<dbReference type="SUPFAM" id="SSF48264">
    <property type="entry name" value="Cytochrome P450"/>
    <property type="match status" value="1"/>
</dbReference>
<sequence length="541" mass="61752">MESKAPWKQTVGLLALILFARIIFKWYSQRAFFRRMAKEYNLPCLPNHSWIFGDLITIGKTMAKYPPDIQGQQLPYFLMKDYPEIVDTGVIYLDVWPTAWPFCAVWHPDLAAQFTQEHPRPKHEFMRRQFRPFTGLKDLSLSEGAVWKKWRAAFNPGFAMSNIVALVPAFVQEALVWRKYLEQVAQDGETVRLEQSTMKVTCDIIVRAVLGVSIGVQTGKDTKVYPMLKKSIAQLVTDWSPASLPKLLNPLRPFTLQTSNKILSDALRDHIYDQFRNHERTEGPKTINSLAIRSYLKEKGGAYDPDSKLDPDFLSHAVENLRMFLFAGHDTTATTLCYCYYYLHRHPKALEKLLAEHEAVFPSSDVAVIAQEITSKPQLLNQIPYTTAVIKECLRLEPPVSAVRSGGPDFFLTHPVTKQRLPSEGFMLWAVSKAIQRHPTYWTDPDDFVPERWLGGEIRKNTWRPFELGPRGCIGQELALTELRMLLAMTVRDLEIIPDFDEKDPYVLGTQAYQAAVSGELTSHPKDGMPVKVKLRQKVAG</sequence>
<dbReference type="InterPro" id="IPR002401">
    <property type="entry name" value="Cyt_P450_E_grp-I"/>
</dbReference>
<reference evidence="9 10" key="1">
    <citation type="submission" date="2020-01" db="EMBL/GenBank/DDBJ databases">
        <title>Identification and distribution of gene clusters putatively required for synthesis of sphingolipid metabolism inhibitors in phylogenetically diverse species of the filamentous fungus Fusarium.</title>
        <authorList>
            <person name="Kim H.-S."/>
            <person name="Busman M."/>
            <person name="Brown D.W."/>
            <person name="Divon H."/>
            <person name="Uhlig S."/>
            <person name="Proctor R.H."/>
        </authorList>
    </citation>
    <scope>NUCLEOTIDE SEQUENCE [LARGE SCALE GENOMIC DNA]</scope>
    <source>
        <strain evidence="9 10">NRRL 20459</strain>
    </source>
</reference>
<gene>
    <name evidence="9" type="ORF">FALBO_16506</name>
</gene>
<dbReference type="AlphaFoldDB" id="A0A8H4KJ81"/>
<comment type="pathway">
    <text evidence="2">Secondary metabolite biosynthesis.</text>
</comment>
<keyword evidence="4 8" id="KW-0479">Metal-binding</keyword>
<dbReference type="OrthoDB" id="10029320at2759"/>
<dbReference type="Proteomes" id="UP000554235">
    <property type="component" value="Unassembled WGS sequence"/>
</dbReference>
<dbReference type="CDD" id="cd11051">
    <property type="entry name" value="CYP59-like"/>
    <property type="match status" value="1"/>
</dbReference>
<name>A0A8H4KJ81_9HYPO</name>
<feature type="binding site" description="axial binding residue" evidence="8">
    <location>
        <position position="473"/>
    </location>
    <ligand>
        <name>heme</name>
        <dbReference type="ChEBI" id="CHEBI:30413"/>
    </ligand>
    <ligandPart>
        <name>Fe</name>
        <dbReference type="ChEBI" id="CHEBI:18248"/>
    </ligandPart>
</feature>
<keyword evidence="7" id="KW-0503">Monooxygenase</keyword>
<evidence type="ECO:0000256" key="3">
    <source>
        <dbReference type="ARBA" id="ARBA00022617"/>
    </source>
</evidence>
<accession>A0A8H4KJ81</accession>
<dbReference type="EMBL" id="JAADYS010003142">
    <property type="protein sequence ID" value="KAF4450234.1"/>
    <property type="molecule type" value="Genomic_DNA"/>
</dbReference>
<dbReference type="GO" id="GO:0020037">
    <property type="term" value="F:heme binding"/>
    <property type="evidence" value="ECO:0007669"/>
    <property type="project" value="InterPro"/>
</dbReference>
<dbReference type="Gene3D" id="1.10.630.10">
    <property type="entry name" value="Cytochrome P450"/>
    <property type="match status" value="1"/>
</dbReference>
<dbReference type="PANTHER" id="PTHR24305">
    <property type="entry name" value="CYTOCHROME P450"/>
    <property type="match status" value="1"/>
</dbReference>
<dbReference type="PRINTS" id="PR00385">
    <property type="entry name" value="P450"/>
</dbReference>
<evidence type="ECO:0000256" key="6">
    <source>
        <dbReference type="ARBA" id="ARBA00023004"/>
    </source>
</evidence>
<evidence type="ECO:0000313" key="9">
    <source>
        <dbReference type="EMBL" id="KAF4450234.1"/>
    </source>
</evidence>
<evidence type="ECO:0000256" key="2">
    <source>
        <dbReference type="ARBA" id="ARBA00005179"/>
    </source>
</evidence>
<dbReference type="InterPro" id="IPR001128">
    <property type="entry name" value="Cyt_P450"/>
</dbReference>
<evidence type="ECO:0000256" key="4">
    <source>
        <dbReference type="ARBA" id="ARBA00022723"/>
    </source>
</evidence>
<evidence type="ECO:0000256" key="7">
    <source>
        <dbReference type="ARBA" id="ARBA00023033"/>
    </source>
</evidence>
<dbReference type="InterPro" id="IPR036396">
    <property type="entry name" value="Cyt_P450_sf"/>
</dbReference>